<accession>A0ABX5FEI5</accession>
<dbReference type="EMBL" id="MUHY01000001">
    <property type="protein sequence ID" value="PSB92123.1"/>
    <property type="molecule type" value="Genomic_DNA"/>
</dbReference>
<keyword evidence="9" id="KW-1185">Reference proteome</keyword>
<dbReference type="InterPro" id="IPR003770">
    <property type="entry name" value="MLTG-like"/>
</dbReference>
<dbReference type="Gene3D" id="3.30.160.60">
    <property type="entry name" value="Classic Zinc Finger"/>
    <property type="match status" value="1"/>
</dbReference>
<dbReference type="PANTHER" id="PTHR30518">
    <property type="entry name" value="ENDOLYTIC MUREIN TRANSGLYCOSYLASE"/>
    <property type="match status" value="1"/>
</dbReference>
<reference evidence="8 9" key="1">
    <citation type="journal article" date="2017" name="Front. Microbiol.">
        <title>Genome of Ca. Pandoraea novymonadis, an Endosymbiotic Bacterium of the Trypanosomatid Novymonas esmeraldas.</title>
        <authorList>
            <person name="Kostygov A.Y."/>
            <person name="Butenko A."/>
            <person name="Nenarokova A."/>
            <person name="Tashyreva D."/>
            <person name="Flegontov P."/>
            <person name="Lukes J."/>
            <person name="Yurchenko V."/>
        </authorList>
    </citation>
    <scope>NUCLEOTIDE SEQUENCE [LARGE SCALE GENOMIC DNA]</scope>
    <source>
        <strain evidence="8 9">E262</strain>
    </source>
</reference>
<evidence type="ECO:0000256" key="2">
    <source>
        <dbReference type="ARBA" id="ARBA00022692"/>
    </source>
</evidence>
<dbReference type="CDD" id="cd08010">
    <property type="entry name" value="MltG_like"/>
    <property type="match status" value="1"/>
</dbReference>
<name>A0ABX5FEI5_9BURK</name>
<evidence type="ECO:0000256" key="6">
    <source>
        <dbReference type="ARBA" id="ARBA00023316"/>
    </source>
</evidence>
<keyword evidence="7" id="KW-0997">Cell inner membrane</keyword>
<evidence type="ECO:0000313" key="9">
    <source>
        <dbReference type="Proteomes" id="UP000242660"/>
    </source>
</evidence>
<dbReference type="PANTHER" id="PTHR30518:SF2">
    <property type="entry name" value="ENDOLYTIC MUREIN TRANSGLYCOSYLASE"/>
    <property type="match status" value="1"/>
</dbReference>
<dbReference type="Gene3D" id="3.30.1490.480">
    <property type="entry name" value="Endolytic murein transglycosylase"/>
    <property type="match status" value="1"/>
</dbReference>
<feature type="site" description="Important for catalytic activity" evidence="7">
    <location>
        <position position="216"/>
    </location>
</feature>
<keyword evidence="5 7" id="KW-0456">Lyase</keyword>
<dbReference type="RefSeq" id="WP_106182279.1">
    <property type="nucleotide sequence ID" value="NZ_MUHY01000001.1"/>
</dbReference>
<sequence>MFRMFFKRIFLLLIIAGCVAGCAAYYWATFKMVLTSPLIEVTVKPHSAVPSVAAQLRDGGLPIHPLFFNFLTRVMGVSTKLKSGSYEFLNGVSLYEVIEKIARGEVNHYGITVIEGWTFKQMRAEVDLHPALKHESIGMSDAELMHRIGADGLMAEGMFFPDTYLFTKGSTDLELYQRAYRLMQKRLNEAWASRVPGLPFNVPYEALIMASLVEKETGQLDERSKVAAVLINRLKKGMLLQTDSTVIYGMGKLYTGRIRKRDLIRDTPYNSYTRAGLLPTPIALPGHASLSAVLNPAKTDALYFVACGDGTSHFSLNLQEHNRAVEKYQRARQ</sequence>
<keyword evidence="6 7" id="KW-0961">Cell wall biogenesis/degradation</keyword>
<protein>
    <recommendedName>
        <fullName evidence="7">Endolytic murein transglycosylase</fullName>
        <ecNumber evidence="7">4.2.2.29</ecNumber>
    </recommendedName>
    <alternativeName>
        <fullName evidence="7">Peptidoglycan lytic transglycosylase</fullName>
    </alternativeName>
    <alternativeName>
        <fullName evidence="7">Peptidoglycan polymerization terminase</fullName>
    </alternativeName>
</protein>
<evidence type="ECO:0000256" key="3">
    <source>
        <dbReference type="ARBA" id="ARBA00022989"/>
    </source>
</evidence>
<organism evidence="8 9">
    <name type="scientific">Candidatus Pandoraea novymonadis</name>
    <dbReference type="NCBI Taxonomy" id="1808959"/>
    <lineage>
        <taxon>Bacteria</taxon>
        <taxon>Pseudomonadati</taxon>
        <taxon>Pseudomonadota</taxon>
        <taxon>Betaproteobacteria</taxon>
        <taxon>Burkholderiales</taxon>
        <taxon>Burkholderiaceae</taxon>
        <taxon>Pandoraea</taxon>
    </lineage>
</organism>
<evidence type="ECO:0000256" key="1">
    <source>
        <dbReference type="ARBA" id="ARBA00022475"/>
    </source>
</evidence>
<dbReference type="Pfam" id="PF02618">
    <property type="entry name" value="YceG"/>
    <property type="match status" value="1"/>
</dbReference>
<evidence type="ECO:0000313" key="8">
    <source>
        <dbReference type="EMBL" id="PSB92123.1"/>
    </source>
</evidence>
<comment type="similarity">
    <text evidence="7">Belongs to the transglycosylase MltG family.</text>
</comment>
<evidence type="ECO:0000256" key="7">
    <source>
        <dbReference type="HAMAP-Rule" id="MF_02065"/>
    </source>
</evidence>
<evidence type="ECO:0000256" key="4">
    <source>
        <dbReference type="ARBA" id="ARBA00023136"/>
    </source>
</evidence>
<keyword evidence="3 7" id="KW-1133">Transmembrane helix</keyword>
<keyword evidence="4 7" id="KW-0472">Membrane</keyword>
<proteinExistence type="inferred from homology"/>
<evidence type="ECO:0000256" key="5">
    <source>
        <dbReference type="ARBA" id="ARBA00023239"/>
    </source>
</evidence>
<dbReference type="HAMAP" id="MF_02065">
    <property type="entry name" value="MltG"/>
    <property type="match status" value="1"/>
</dbReference>
<gene>
    <name evidence="7" type="primary">mltG</name>
    <name evidence="8" type="ORF">BZL35_00351</name>
</gene>
<keyword evidence="2 7" id="KW-0812">Transmembrane</keyword>
<dbReference type="NCBIfam" id="TIGR00247">
    <property type="entry name" value="endolytic transglycosylase MltG"/>
    <property type="match status" value="1"/>
</dbReference>
<comment type="catalytic activity">
    <reaction evidence="7">
        <text>a peptidoglycan chain = a peptidoglycan chain with N-acetyl-1,6-anhydromuramyl-[peptide] at the reducing end + a peptidoglycan chain with N-acetylglucosamine at the non-reducing end.</text>
        <dbReference type="EC" id="4.2.2.29"/>
    </reaction>
</comment>
<keyword evidence="1 7" id="KW-1003">Cell membrane</keyword>
<comment type="caution">
    <text evidence="8">The sequence shown here is derived from an EMBL/GenBank/DDBJ whole genome shotgun (WGS) entry which is preliminary data.</text>
</comment>
<dbReference type="EC" id="4.2.2.29" evidence="7"/>
<comment type="function">
    <text evidence="7">Functions as a peptidoglycan terminase that cleaves nascent peptidoglycan strands endolytically to terminate their elongation.</text>
</comment>
<dbReference type="Proteomes" id="UP000242660">
    <property type="component" value="Unassembled WGS sequence"/>
</dbReference>